<feature type="chain" id="PRO_5019839858" evidence="10">
    <location>
        <begin position="22"/>
        <end position="982"/>
    </location>
</feature>
<dbReference type="Proteomes" id="UP000233767">
    <property type="component" value="Unassembled WGS sequence"/>
</dbReference>
<dbReference type="RefSeq" id="WP_056072132.1">
    <property type="nucleotide sequence ID" value="NZ_CALHAS010000005.1"/>
</dbReference>
<dbReference type="Gene3D" id="2.170.130.10">
    <property type="entry name" value="TonB-dependent receptor, plug domain"/>
    <property type="match status" value="1"/>
</dbReference>
<dbReference type="Gene3D" id="2.60.40.1120">
    <property type="entry name" value="Carboxypeptidase-like, regulatory domain"/>
    <property type="match status" value="1"/>
</dbReference>
<dbReference type="InterPro" id="IPR023997">
    <property type="entry name" value="TonB-dep_OMP_SusC/RagA_CS"/>
</dbReference>
<accession>A0A497VCR1</accession>
<comment type="caution">
    <text evidence="14">The sequence shown here is derived from an EMBL/GenBank/DDBJ whole genome shotgun (WGS) entry which is preliminary data.</text>
</comment>
<evidence type="ECO:0000256" key="6">
    <source>
        <dbReference type="ARBA" id="ARBA00023136"/>
    </source>
</evidence>
<dbReference type="NCBIfam" id="TIGR04056">
    <property type="entry name" value="OMP_RagA_SusC"/>
    <property type="match status" value="1"/>
</dbReference>
<evidence type="ECO:0000259" key="11">
    <source>
        <dbReference type="Pfam" id="PF00593"/>
    </source>
</evidence>
<evidence type="ECO:0000259" key="12">
    <source>
        <dbReference type="Pfam" id="PF07715"/>
    </source>
</evidence>
<keyword evidence="14" id="KW-0675">Receptor</keyword>
<dbReference type="InterPro" id="IPR000531">
    <property type="entry name" value="Beta-barrel_TonB"/>
</dbReference>
<dbReference type="InterPro" id="IPR012910">
    <property type="entry name" value="Plug_dom"/>
</dbReference>
<dbReference type="Pfam" id="PF00593">
    <property type="entry name" value="TonB_dep_Rec_b-barrel"/>
    <property type="match status" value="1"/>
</dbReference>
<evidence type="ECO:0000313" key="13">
    <source>
        <dbReference type="EMBL" id="PKW28536.1"/>
    </source>
</evidence>
<sequence>MKTIYKKLLLLLLMLPFSVLAQNTLNGNVRDEVSGLPLPGVSVTVQGSTNGATTDFDGNFSLSGVKSGDVITFSFLGYKPTTITYSSQNTISVILQEDASQLDEVVVVGYGSVKKKDATGAVEVISQKDFNRGLNATAENLLNGRVAGLNITTSGAPGSGSTIRIRGGSSLNAKNDPLIVIDGLPLDNEASGGSTSVLASINPNDIESFSILKDASATAIYGSRASNGVIIITTKKGSQGDMQVSFNSVTTVNTLAKKVDVLSADQFRALVNQVGSPTQIGLLGNAKTDWQDEIFQTSMSVDNNLSIRGNLFGVMPARLSVGYTQIPGLLKTGEFKRTTTSLALNPSFFDDHLKINLNANISWQDNRFADEGAIGNALSFDPTQSVYDPSSYFGGYFEWLEPDGDRVVTGAQQNPVSLLNQRRNITDNRKMYGNFQVDYKLHFFEDIRAVVNVGFDKQDGNGTNTLAPFSPAGFQTGSYSGGTYQNYGAYSYFNENKENKLLDAYLVYSKEIGKFNLDVTGGYSYQNFKWVGFSTGNVYDPNAQPDVFTRPTVNLQSYFGRMNLGFDDKYLLTLNYRRDGTSRFSKENRWGNFPGAAFAWKISQEGFMKNVRFVSDLKLRLGWGITGQQDINDGFAYIERYTTGTTQAQYQFGNVFVPVGRPEGYNKGLKWEETETRNIGIDYGFFDNRLRGSLDLYEKKSSDLLAIVPFPDGANLANQGFRNYGNFTSKGVEFSVSYDIFRGEGFNWTTTFNATYNNQEITDIPSDNPVGDIDGGGGNKIQINSVGYSPNAFYVYEQVYDANGKPVEGVYVDRNQDGVISTADQYRYKKPNADYTFGMMNNMSYKQFDLSFAWRASLGNYMYNNVASNKGVLQAGVRYNDVISNINSDYLNSGFQLEGNNRLFSDYYIQDASWFKLDNITLGYTIQNPFATKKSKFRVYGAVQNVFTITDYDGVDPEIYGGIDKTIYPRPRMFMLGFNIDF</sequence>
<dbReference type="InterPro" id="IPR023996">
    <property type="entry name" value="TonB-dep_OMP_SusC/RagA"/>
</dbReference>
<keyword evidence="15" id="KW-1185">Reference proteome</keyword>
<evidence type="ECO:0000256" key="10">
    <source>
        <dbReference type="SAM" id="SignalP"/>
    </source>
</evidence>
<comment type="subcellular location">
    <subcellularLocation>
        <location evidence="1 8">Cell outer membrane</location>
        <topology evidence="1 8">Multi-pass membrane protein</topology>
    </subcellularLocation>
</comment>
<evidence type="ECO:0000313" key="16">
    <source>
        <dbReference type="Proteomes" id="UP000275027"/>
    </source>
</evidence>
<organism evidence="14 16">
    <name type="scientific">Flavobacterium lindanitolerans</name>
    <dbReference type="NCBI Taxonomy" id="428988"/>
    <lineage>
        <taxon>Bacteria</taxon>
        <taxon>Pseudomonadati</taxon>
        <taxon>Bacteroidota</taxon>
        <taxon>Flavobacteriia</taxon>
        <taxon>Flavobacteriales</taxon>
        <taxon>Flavobacteriaceae</taxon>
        <taxon>Flavobacterium</taxon>
    </lineage>
</organism>
<dbReference type="GO" id="GO:0009279">
    <property type="term" value="C:cell outer membrane"/>
    <property type="evidence" value="ECO:0007669"/>
    <property type="project" value="UniProtKB-SubCell"/>
</dbReference>
<dbReference type="InterPro" id="IPR037066">
    <property type="entry name" value="Plug_dom_sf"/>
</dbReference>
<keyword evidence="4 8" id="KW-0812">Transmembrane</keyword>
<feature type="signal peptide" evidence="10">
    <location>
        <begin position="1"/>
        <end position="21"/>
    </location>
</feature>
<reference evidence="13 15" key="1">
    <citation type="submission" date="2017-12" db="EMBL/GenBank/DDBJ databases">
        <title>Genomic Encyclopedia of Type Strains, Phase III (KMG-III): the genomes of soil and plant-associated and newly described type strains.</title>
        <authorList>
            <person name="Whitman W."/>
        </authorList>
    </citation>
    <scope>NUCLEOTIDE SEQUENCE [LARGE SCALE GENOMIC DNA]</scope>
    <source>
        <strain evidence="13 15">IP-10</strain>
    </source>
</reference>
<dbReference type="SUPFAM" id="SSF49464">
    <property type="entry name" value="Carboxypeptidase regulatory domain-like"/>
    <property type="match status" value="1"/>
</dbReference>
<keyword evidence="5 9" id="KW-0798">TonB box</keyword>
<evidence type="ECO:0000256" key="4">
    <source>
        <dbReference type="ARBA" id="ARBA00022692"/>
    </source>
</evidence>
<dbReference type="InterPro" id="IPR036942">
    <property type="entry name" value="Beta-barrel_TonB_sf"/>
</dbReference>
<evidence type="ECO:0000256" key="2">
    <source>
        <dbReference type="ARBA" id="ARBA00022448"/>
    </source>
</evidence>
<keyword evidence="10" id="KW-0732">Signal</keyword>
<feature type="domain" description="TonB-dependent receptor-like beta-barrel" evidence="11">
    <location>
        <begin position="380"/>
        <end position="946"/>
    </location>
</feature>
<keyword evidence="2 8" id="KW-0813">Transport</keyword>
<keyword evidence="3 8" id="KW-1134">Transmembrane beta strand</keyword>
<evidence type="ECO:0000313" key="14">
    <source>
        <dbReference type="EMBL" id="RLJ35959.1"/>
    </source>
</evidence>
<keyword evidence="7 8" id="KW-0998">Cell outer membrane</keyword>
<dbReference type="NCBIfam" id="TIGR04057">
    <property type="entry name" value="SusC_RagA_signa"/>
    <property type="match status" value="1"/>
</dbReference>
<name>A0A497VCR1_9FLAO</name>
<evidence type="ECO:0000256" key="5">
    <source>
        <dbReference type="ARBA" id="ARBA00023077"/>
    </source>
</evidence>
<comment type="similarity">
    <text evidence="8 9">Belongs to the TonB-dependent receptor family.</text>
</comment>
<dbReference type="EMBL" id="PJND01000007">
    <property type="protein sequence ID" value="PKW28536.1"/>
    <property type="molecule type" value="Genomic_DNA"/>
</dbReference>
<dbReference type="SUPFAM" id="SSF56935">
    <property type="entry name" value="Porins"/>
    <property type="match status" value="1"/>
</dbReference>
<dbReference type="Pfam" id="PF07715">
    <property type="entry name" value="Plug"/>
    <property type="match status" value="1"/>
</dbReference>
<dbReference type="AlphaFoldDB" id="A0A497VCR1"/>
<dbReference type="Gene3D" id="2.40.170.20">
    <property type="entry name" value="TonB-dependent receptor, beta-barrel domain"/>
    <property type="match status" value="1"/>
</dbReference>
<protein>
    <submittedName>
        <fullName evidence="14">Iron complex outermembrane receptor protein</fullName>
    </submittedName>
</protein>
<proteinExistence type="inferred from homology"/>
<dbReference type="Pfam" id="PF13715">
    <property type="entry name" value="CarbopepD_reg_2"/>
    <property type="match status" value="1"/>
</dbReference>
<reference evidence="14 16" key="2">
    <citation type="submission" date="2018-10" db="EMBL/GenBank/DDBJ databases">
        <title>Genomic Encyclopedia of Archaeal and Bacterial Type Strains, Phase II (KMG-II): from individual species to whole genera.</title>
        <authorList>
            <person name="Goeker M."/>
        </authorList>
    </citation>
    <scope>NUCLEOTIDE SEQUENCE [LARGE SCALE GENOMIC DNA]</scope>
    <source>
        <strain evidence="14 16">DSM 21886</strain>
    </source>
</reference>
<evidence type="ECO:0000256" key="7">
    <source>
        <dbReference type="ARBA" id="ARBA00023237"/>
    </source>
</evidence>
<keyword evidence="6 8" id="KW-0472">Membrane</keyword>
<gene>
    <name evidence="13" type="ORF">B0G92_0157</name>
    <name evidence="14" type="ORF">CLV50_1347</name>
</gene>
<dbReference type="InterPro" id="IPR039426">
    <property type="entry name" value="TonB-dep_rcpt-like"/>
</dbReference>
<evidence type="ECO:0000256" key="1">
    <source>
        <dbReference type="ARBA" id="ARBA00004571"/>
    </source>
</evidence>
<evidence type="ECO:0000256" key="9">
    <source>
        <dbReference type="RuleBase" id="RU003357"/>
    </source>
</evidence>
<evidence type="ECO:0000313" key="15">
    <source>
        <dbReference type="Proteomes" id="UP000233767"/>
    </source>
</evidence>
<dbReference type="PROSITE" id="PS52016">
    <property type="entry name" value="TONB_DEPENDENT_REC_3"/>
    <property type="match status" value="1"/>
</dbReference>
<dbReference type="EMBL" id="RCCB01000010">
    <property type="protein sequence ID" value="RLJ35959.1"/>
    <property type="molecule type" value="Genomic_DNA"/>
</dbReference>
<evidence type="ECO:0000256" key="8">
    <source>
        <dbReference type="PROSITE-ProRule" id="PRU01360"/>
    </source>
</evidence>
<feature type="domain" description="TonB-dependent receptor plug" evidence="12">
    <location>
        <begin position="114"/>
        <end position="229"/>
    </location>
</feature>
<evidence type="ECO:0000256" key="3">
    <source>
        <dbReference type="ARBA" id="ARBA00022452"/>
    </source>
</evidence>
<dbReference type="Proteomes" id="UP000275027">
    <property type="component" value="Unassembled WGS sequence"/>
</dbReference>
<dbReference type="InterPro" id="IPR008969">
    <property type="entry name" value="CarboxyPept-like_regulatory"/>
</dbReference>